<evidence type="ECO:0000313" key="2">
    <source>
        <dbReference type="EMBL" id="PIK54447.1"/>
    </source>
</evidence>
<evidence type="ECO:0000313" key="3">
    <source>
        <dbReference type="Proteomes" id="UP000230750"/>
    </source>
</evidence>
<evidence type="ECO:0000256" key="1">
    <source>
        <dbReference type="SAM" id="Phobius"/>
    </source>
</evidence>
<gene>
    <name evidence="2" type="ORF">BSL78_08660</name>
</gene>
<keyword evidence="1" id="KW-1133">Transmembrane helix</keyword>
<name>A0A2G8L2G7_STIJA</name>
<keyword evidence="3" id="KW-1185">Reference proteome</keyword>
<comment type="caution">
    <text evidence="2">The sequence shown here is derived from an EMBL/GenBank/DDBJ whole genome shotgun (WGS) entry which is preliminary data.</text>
</comment>
<dbReference type="AlphaFoldDB" id="A0A2G8L2G7"/>
<proteinExistence type="predicted"/>
<dbReference type="Proteomes" id="UP000230750">
    <property type="component" value="Unassembled WGS sequence"/>
</dbReference>
<reference evidence="2 3" key="1">
    <citation type="journal article" date="2017" name="PLoS Biol.">
        <title>The sea cucumber genome provides insights into morphological evolution and visceral regeneration.</title>
        <authorList>
            <person name="Zhang X."/>
            <person name="Sun L."/>
            <person name="Yuan J."/>
            <person name="Sun Y."/>
            <person name="Gao Y."/>
            <person name="Zhang L."/>
            <person name="Li S."/>
            <person name="Dai H."/>
            <person name="Hamel J.F."/>
            <person name="Liu C."/>
            <person name="Yu Y."/>
            <person name="Liu S."/>
            <person name="Lin W."/>
            <person name="Guo K."/>
            <person name="Jin S."/>
            <person name="Xu P."/>
            <person name="Storey K.B."/>
            <person name="Huan P."/>
            <person name="Zhang T."/>
            <person name="Zhou Y."/>
            <person name="Zhang J."/>
            <person name="Lin C."/>
            <person name="Li X."/>
            <person name="Xing L."/>
            <person name="Huo D."/>
            <person name="Sun M."/>
            <person name="Wang L."/>
            <person name="Mercier A."/>
            <person name="Li F."/>
            <person name="Yang H."/>
            <person name="Xiang J."/>
        </authorList>
    </citation>
    <scope>NUCLEOTIDE SEQUENCE [LARGE SCALE GENOMIC DNA]</scope>
    <source>
        <strain evidence="2">Shaxun</strain>
        <tissue evidence="2">Muscle</tissue>
    </source>
</reference>
<evidence type="ECO:0008006" key="4">
    <source>
        <dbReference type="Google" id="ProtNLM"/>
    </source>
</evidence>
<keyword evidence="1" id="KW-0812">Transmembrane</keyword>
<accession>A0A2G8L2G7</accession>
<sequence>MVYILRMHGFATIVIAIGIIIHLLSPIFTSSNPILCLNQSVSQLALLAIINTTLASLEEEASKLIVLCLYIWMVGRFLAIASSCSAERFHSVASSVSSFRS</sequence>
<keyword evidence="1" id="KW-0472">Membrane</keyword>
<organism evidence="2 3">
    <name type="scientific">Stichopus japonicus</name>
    <name type="common">Sea cucumber</name>
    <dbReference type="NCBI Taxonomy" id="307972"/>
    <lineage>
        <taxon>Eukaryota</taxon>
        <taxon>Metazoa</taxon>
        <taxon>Echinodermata</taxon>
        <taxon>Eleutherozoa</taxon>
        <taxon>Echinozoa</taxon>
        <taxon>Holothuroidea</taxon>
        <taxon>Aspidochirotacea</taxon>
        <taxon>Aspidochirotida</taxon>
        <taxon>Stichopodidae</taxon>
        <taxon>Apostichopus</taxon>
    </lineage>
</organism>
<dbReference type="EMBL" id="MRZV01000248">
    <property type="protein sequence ID" value="PIK54447.1"/>
    <property type="molecule type" value="Genomic_DNA"/>
</dbReference>
<feature type="transmembrane region" description="Helical" evidence="1">
    <location>
        <begin position="7"/>
        <end position="28"/>
    </location>
</feature>
<protein>
    <recommendedName>
        <fullName evidence="4">Transmembrane protein</fullName>
    </recommendedName>
</protein>